<dbReference type="InterPro" id="IPR021456">
    <property type="entry name" value="DUF3107"/>
</dbReference>
<dbReference type="Proteomes" id="UP000569914">
    <property type="component" value="Unassembled WGS sequence"/>
</dbReference>
<dbReference type="Pfam" id="PF11305">
    <property type="entry name" value="DUF3107"/>
    <property type="match status" value="1"/>
</dbReference>
<evidence type="ECO:0008006" key="3">
    <source>
        <dbReference type="Google" id="ProtNLM"/>
    </source>
</evidence>
<accession>A0A7Y9LFP8</accession>
<protein>
    <recommendedName>
        <fullName evidence="3">ATP-binding protein</fullName>
    </recommendedName>
</protein>
<evidence type="ECO:0000313" key="1">
    <source>
        <dbReference type="EMBL" id="NYE75210.1"/>
    </source>
</evidence>
<keyword evidence="2" id="KW-1185">Reference proteome</keyword>
<dbReference type="AlphaFoldDB" id="A0A7Y9LFP8"/>
<gene>
    <name evidence="1" type="ORF">BKA15_006539</name>
</gene>
<evidence type="ECO:0000313" key="2">
    <source>
        <dbReference type="Proteomes" id="UP000569914"/>
    </source>
</evidence>
<proteinExistence type="predicted"/>
<dbReference type="RefSeq" id="WP_179757754.1">
    <property type="nucleotide sequence ID" value="NZ_JACCBU010000001.1"/>
</dbReference>
<organism evidence="1 2">
    <name type="scientific">Microlunatus parietis</name>
    <dbReference type="NCBI Taxonomy" id="682979"/>
    <lineage>
        <taxon>Bacteria</taxon>
        <taxon>Bacillati</taxon>
        <taxon>Actinomycetota</taxon>
        <taxon>Actinomycetes</taxon>
        <taxon>Propionibacteriales</taxon>
        <taxon>Propionibacteriaceae</taxon>
        <taxon>Microlunatus</taxon>
    </lineage>
</organism>
<comment type="caution">
    <text evidence="1">The sequence shown here is derived from an EMBL/GenBank/DDBJ whole genome shotgun (WGS) entry which is preliminary data.</text>
</comment>
<dbReference type="EMBL" id="JACCBU010000001">
    <property type="protein sequence ID" value="NYE75210.1"/>
    <property type="molecule type" value="Genomic_DNA"/>
</dbReference>
<reference evidence="1 2" key="1">
    <citation type="submission" date="2020-07" db="EMBL/GenBank/DDBJ databases">
        <title>Sequencing the genomes of 1000 actinobacteria strains.</title>
        <authorList>
            <person name="Klenk H.-P."/>
        </authorList>
    </citation>
    <scope>NUCLEOTIDE SEQUENCE [LARGE SCALE GENOMIC DNA]</scope>
    <source>
        <strain evidence="1 2">DSM 22083</strain>
    </source>
</reference>
<name>A0A7Y9LFP8_9ACTN</name>
<sequence>MEIKVGIKQVTREIVVDTNASADDVAEAFTKALSDDGLLTLTDTYGRKVLIPAAAVGYLDLGEENARPVGFGAV</sequence>